<keyword evidence="6" id="KW-1185">Reference proteome</keyword>
<name>A0ABP4XG48_9MICO</name>
<evidence type="ECO:0000259" key="4">
    <source>
        <dbReference type="Pfam" id="PF19407"/>
    </source>
</evidence>
<dbReference type="Proteomes" id="UP001500851">
    <property type="component" value="Unassembled WGS sequence"/>
</dbReference>
<proteinExistence type="predicted"/>
<evidence type="ECO:0000256" key="1">
    <source>
        <dbReference type="SAM" id="MobiDB-lite"/>
    </source>
</evidence>
<evidence type="ECO:0000313" key="5">
    <source>
        <dbReference type="EMBL" id="GAA1777915.1"/>
    </source>
</evidence>
<dbReference type="Pfam" id="PF19407">
    <property type="entry name" value="DUF5979"/>
    <property type="match status" value="5"/>
</dbReference>
<evidence type="ECO:0000256" key="3">
    <source>
        <dbReference type="SAM" id="SignalP"/>
    </source>
</evidence>
<keyword evidence="2" id="KW-0472">Membrane</keyword>
<reference evidence="6" key="1">
    <citation type="journal article" date="2019" name="Int. J. Syst. Evol. Microbiol.">
        <title>The Global Catalogue of Microorganisms (GCM) 10K type strain sequencing project: providing services to taxonomists for standard genome sequencing and annotation.</title>
        <authorList>
            <consortium name="The Broad Institute Genomics Platform"/>
            <consortium name="The Broad Institute Genome Sequencing Center for Infectious Disease"/>
            <person name="Wu L."/>
            <person name="Ma J."/>
        </authorList>
    </citation>
    <scope>NUCLEOTIDE SEQUENCE [LARGE SCALE GENOMIC DNA]</scope>
    <source>
        <strain evidence="6">JCM 14736</strain>
    </source>
</reference>
<feature type="domain" description="DUF5979" evidence="4">
    <location>
        <begin position="2022"/>
        <end position="2123"/>
    </location>
</feature>
<feature type="region of interest" description="Disordered" evidence="1">
    <location>
        <begin position="1809"/>
        <end position="1831"/>
    </location>
</feature>
<feature type="domain" description="DUF5979" evidence="4">
    <location>
        <begin position="1900"/>
        <end position="2018"/>
    </location>
</feature>
<dbReference type="InterPro" id="IPR046022">
    <property type="entry name" value="DUF5979"/>
</dbReference>
<sequence length="2397" mass="247417">MAALSVVLTALVPLGATAASAADNAVLQLKKSLVGEQTVFEPGDTFEYEIVVGCSSTLDLGCLDAALTDALPEPLVLNSANPDPVTASVAPGGTADVVLDGTTGFTVTPQQKDADGNTGLLAGGTMTVTVNVQVPTDTSGEFNGAKITNTAKADAGNAAEVQSSADVTLRVDTTLAASVSKRVSPTTVPAVPGRSVEWTVAPGNASNQTVDTIVMQDPAAPPFAFAPNLELVGVDVTEPAGATGHEVQYWVTGTWTNAPPNPIGSAGGVRVTFTGSFKPGAAGEVKLRTQTTDAVAGIPEGGSVEAANTAQATVEKNGEASEPVTADAKTTISASGPDATITKTFDDSTLVAGQPTVATITATNGAQNVQRLTVTEPSAGKPGLVAQGLEFTGFGEALAWPVAASSATITYRYTDCAETSERTTRVDSLPAAQSGCTVDGFTIVFDADGDGIQPEAYAALPLRVTALPVKTTAELHSTNFVDTKVENELGQTGSAATEAPFTVKPLVVGTEASKRITPADIYGVPGTRANVALSGKVSDDSTVGSTELVLTDPVDPATDGDFWNAFAPVRIHDTDIPNCVALSVSIWSRADGAWKPLVGATDVQGAQAKWGVDIPASVRADAGGIRFAYRPTCESTLPPGFTALVNLDVEVTAAHSGRETFTNTVQSSVHNDDAVEPDATDTAEAPLGVHPLDGTGPDLVDKHWLDGTVPALSGEERTARIGWSTQGLKLTDMTITDPAAAGELSNIATSVYDAFDLLRIAPVTPASDPLIENDRITAVSRFSASANDWVDITSAACANGCEGRFGGYSLLPAEQRDTLGIRITYSERVAEAGVGASYDRRPLDLVFRIRDTLRSDPSAYALGTFHEYGYNTGEPGLVHNSVAAHGVNTATGIDRTSTDGDRITIIDSPLNVSLQKEFDQSQLGLPQPGTDPADYPLISAKLTASNDSAVRIASMRISDPASAQAQPTAFDTLNLFSVDGVTAPAGLAAADARIVLTRGATAEAPITVAAAQALAPSDLADVTGIEVVFAKPDGSPVIEPAATGVLDLTWQLRAEKRSGGAVGITPAGESILNEAHAAIDSPGRIACPADGCSTGEATADDEFRVVEADYAIRTKKTIAPGTVPENGSTSYRTTLTGQPLGSARTTLLTLTDATPTFWNTMEYTGVSIRVPRPVNQLRMDVLTGVDFELQGGVLVAVCDGAPVDASSDCWKTGDWVDVQPGSTAQLDLPAGVPAGDVVGVRFSARDLENGAPAQWERPFNPTLNYELKTERLEYLRSEPMRRVSTTRPGLDPNPGETERGVISDTVIADGTAQFGADQRFTDQKTDTAKTTVTHLTNAIKVTKTRGTNPLVSPSATIPYVITVANTGQWDMTGFRVSDRIGLIDGRSPLVEPTPAAYDFAISGPGAPSGAAGFSASLDESTGILDIVNADPGFVFKAGWTLTVKTPLKFRAGVSPDVTIDNRVSATSDRLFDTCQSTTTDLKPNLDTHEVATCAADTAIGARASASVALKKWVKGDGAGDPATGADDLGVLNVLGDGTECDPSTPGLTDRGFTSYPCAPITRPGGLATWRLDFQNTGNANARVVAAVDTLPDVNDQGVIVSSGRGSRFHVTLAGTAGSNLGELADAAAGHFELFGSASVQSQACNQNAIEHFTEGAAVDPACGFDWQPLAAGADEAQLSGIRSMLVVLRFDDPTRATKPGLRPGETLRLEFDTRTPWVLPVESAVDDGLPVAYNSFAGASRSVSTATQPERPELVLEPQRVGIATVTGQLQLRKTVERGGFPAGVELPSTFSLRADCVSGTAPVSLLDANGDDASRTTVPGDGTPVPVNAETGPVNLPLFAKCGITEDPAPAGATVSVDPANGVVAERDLSQNASVWNPYRGDTERSAVTVTNTYTTGGFTVRKIADTGGAVDQDGTPIGTAQRFAFAASCDYLGQEVLPQAQRGFELRAGETRTITGIPTDANCRVTETDTGTAVGTSTTVTGDSDEPRTEAGEIARFRVVSGATPQVAVEFVNRFTTGTLSITKEFTGAGAERWGDGPFTVRVVCTLAGALPETVYDGEVRVSRAAPVGTVEHLPTGAECTVAETDPGVATEHATDPADGRVTIGDDSDDPVAAVTVVNEFRTGAFDVLKEVAGPGSPTFSDGPFDFGYACTFGDERIADGTLTLRGDGSGEPIRSEAVRGLPVGAECTITETGTGGADETPAPVSVTIPDEQEGAESVVTAGFLNVFSAGTATVEKRLDGPGAELPSARDAQFTILATCQVERDDTLVTLHEASLRIRGGQTLPVADANGDPVQLPLGAHCFIRETDRGGASASTVSHGDYADAAVIARSDASQTLALVATNTFELSAPKPGGSGGANGIAVTGAPLGTLLGTAGAAALIALLGGVLLLRRRRS</sequence>
<feature type="domain" description="DUF5979" evidence="4">
    <location>
        <begin position="2128"/>
        <end position="2223"/>
    </location>
</feature>
<feature type="signal peptide" evidence="3">
    <location>
        <begin position="1"/>
        <end position="21"/>
    </location>
</feature>
<feature type="domain" description="DUF5979" evidence="4">
    <location>
        <begin position="2236"/>
        <end position="2348"/>
    </location>
</feature>
<dbReference type="Gene3D" id="2.60.40.1140">
    <property type="entry name" value="Collagen-binding surface protein Cna, B-type domain"/>
    <property type="match status" value="1"/>
</dbReference>
<keyword evidence="3" id="KW-0732">Signal</keyword>
<dbReference type="EMBL" id="BAAAOB010000001">
    <property type="protein sequence ID" value="GAA1777915.1"/>
    <property type="molecule type" value="Genomic_DNA"/>
</dbReference>
<keyword evidence="2" id="KW-1133">Transmembrane helix</keyword>
<feature type="compositionally biased region" description="Low complexity" evidence="1">
    <location>
        <begin position="1971"/>
        <end position="1984"/>
    </location>
</feature>
<protein>
    <recommendedName>
        <fullName evidence="4">DUF5979 domain-containing protein</fullName>
    </recommendedName>
</protein>
<evidence type="ECO:0000256" key="2">
    <source>
        <dbReference type="SAM" id="Phobius"/>
    </source>
</evidence>
<organism evidence="5 6">
    <name type="scientific">Leucobacter iarius</name>
    <dbReference type="NCBI Taxonomy" id="333963"/>
    <lineage>
        <taxon>Bacteria</taxon>
        <taxon>Bacillati</taxon>
        <taxon>Actinomycetota</taxon>
        <taxon>Actinomycetes</taxon>
        <taxon>Micrococcales</taxon>
        <taxon>Microbacteriaceae</taxon>
        <taxon>Leucobacter</taxon>
    </lineage>
</organism>
<feature type="region of interest" description="Disordered" evidence="1">
    <location>
        <begin position="1971"/>
        <end position="1990"/>
    </location>
</feature>
<comment type="caution">
    <text evidence="5">The sequence shown here is derived from an EMBL/GenBank/DDBJ whole genome shotgun (WGS) entry which is preliminary data.</text>
</comment>
<evidence type="ECO:0000313" key="6">
    <source>
        <dbReference type="Proteomes" id="UP001500851"/>
    </source>
</evidence>
<accession>A0ABP4XG48</accession>
<feature type="domain" description="DUF5979" evidence="4">
    <location>
        <begin position="1771"/>
        <end position="1896"/>
    </location>
</feature>
<feature type="transmembrane region" description="Helical" evidence="2">
    <location>
        <begin position="2370"/>
        <end position="2392"/>
    </location>
</feature>
<feature type="chain" id="PRO_5046454239" description="DUF5979 domain-containing protein" evidence="3">
    <location>
        <begin position="22"/>
        <end position="2397"/>
    </location>
</feature>
<keyword evidence="2" id="KW-0812">Transmembrane</keyword>
<gene>
    <name evidence="5" type="ORF">GCM10009768_03130</name>
</gene>